<protein>
    <submittedName>
        <fullName evidence="2">Uncharacterized protein</fullName>
    </submittedName>
</protein>
<dbReference type="Proteomes" id="UP000187429">
    <property type="component" value="Unassembled WGS sequence"/>
</dbReference>
<dbReference type="EMBL" id="LSSM01004456">
    <property type="protein sequence ID" value="OMJ14860.1"/>
    <property type="molecule type" value="Genomic_DNA"/>
</dbReference>
<proteinExistence type="predicted"/>
<sequence>MKFKSASNATVAFGAFILFGFSNSAAINKIGDDSTKFGIANSVSISKLSNENKAESSLLYKKSPYESSISIIESLSGNDSSEIMCRRGGGRRGGGFGGCHRPHHRPYCRPQHRPHCRPHHRPYCRPHHRPH</sequence>
<feature type="region of interest" description="Disordered" evidence="1">
    <location>
        <begin position="92"/>
        <end position="131"/>
    </location>
</feature>
<gene>
    <name evidence="2" type="ORF">AYI69_g8413</name>
</gene>
<evidence type="ECO:0000313" key="3">
    <source>
        <dbReference type="Proteomes" id="UP000187429"/>
    </source>
</evidence>
<feature type="compositionally biased region" description="Basic residues" evidence="1">
    <location>
        <begin position="100"/>
        <end position="131"/>
    </location>
</feature>
<name>A0A1R1XJS0_9FUNG</name>
<evidence type="ECO:0000256" key="1">
    <source>
        <dbReference type="SAM" id="MobiDB-lite"/>
    </source>
</evidence>
<organism evidence="2 3">
    <name type="scientific">Smittium culicis</name>
    <dbReference type="NCBI Taxonomy" id="133412"/>
    <lineage>
        <taxon>Eukaryota</taxon>
        <taxon>Fungi</taxon>
        <taxon>Fungi incertae sedis</taxon>
        <taxon>Zoopagomycota</taxon>
        <taxon>Kickxellomycotina</taxon>
        <taxon>Harpellomycetes</taxon>
        <taxon>Harpellales</taxon>
        <taxon>Legeriomycetaceae</taxon>
        <taxon>Smittium</taxon>
    </lineage>
</organism>
<feature type="non-terminal residue" evidence="2">
    <location>
        <position position="131"/>
    </location>
</feature>
<accession>A0A1R1XJS0</accession>
<dbReference type="AlphaFoldDB" id="A0A1R1XJS0"/>
<comment type="caution">
    <text evidence="2">The sequence shown here is derived from an EMBL/GenBank/DDBJ whole genome shotgun (WGS) entry which is preliminary data.</text>
</comment>
<reference evidence="3" key="1">
    <citation type="submission" date="2017-01" db="EMBL/GenBank/DDBJ databases">
        <authorList>
            <person name="Wang Y."/>
            <person name="White M."/>
            <person name="Kvist S."/>
            <person name="Moncalvo J.-M."/>
        </authorList>
    </citation>
    <scope>NUCLEOTIDE SEQUENCE [LARGE SCALE GENOMIC DNA]</scope>
    <source>
        <strain evidence="3">ID-206-W2</strain>
    </source>
</reference>
<evidence type="ECO:0000313" key="2">
    <source>
        <dbReference type="EMBL" id="OMJ14860.1"/>
    </source>
</evidence>
<keyword evidence="3" id="KW-1185">Reference proteome</keyword>